<gene>
    <name evidence="2" type="ORF">HK099_001773</name>
</gene>
<comment type="caution">
    <text evidence="2">The sequence shown here is derived from an EMBL/GenBank/DDBJ whole genome shotgun (WGS) entry which is preliminary data.</text>
</comment>
<feature type="region of interest" description="Disordered" evidence="1">
    <location>
        <begin position="176"/>
        <end position="199"/>
    </location>
</feature>
<dbReference type="AlphaFoldDB" id="A0AAD5XVU5"/>
<dbReference type="Proteomes" id="UP001211065">
    <property type="component" value="Unassembled WGS sequence"/>
</dbReference>
<keyword evidence="3" id="KW-1185">Reference proteome</keyword>
<proteinExistence type="predicted"/>
<feature type="compositionally biased region" description="Acidic residues" evidence="1">
    <location>
        <begin position="187"/>
        <end position="199"/>
    </location>
</feature>
<dbReference type="EMBL" id="JADGJW010001538">
    <property type="protein sequence ID" value="KAJ3202652.1"/>
    <property type="molecule type" value="Genomic_DNA"/>
</dbReference>
<organism evidence="2 3">
    <name type="scientific">Clydaea vesicula</name>
    <dbReference type="NCBI Taxonomy" id="447962"/>
    <lineage>
        <taxon>Eukaryota</taxon>
        <taxon>Fungi</taxon>
        <taxon>Fungi incertae sedis</taxon>
        <taxon>Chytridiomycota</taxon>
        <taxon>Chytridiomycota incertae sedis</taxon>
        <taxon>Chytridiomycetes</taxon>
        <taxon>Lobulomycetales</taxon>
        <taxon>Lobulomycetaceae</taxon>
        <taxon>Clydaea</taxon>
    </lineage>
</organism>
<protein>
    <submittedName>
        <fullName evidence="2">Uncharacterized protein</fullName>
    </submittedName>
</protein>
<feature type="compositionally biased region" description="Low complexity" evidence="1">
    <location>
        <begin position="176"/>
        <end position="186"/>
    </location>
</feature>
<evidence type="ECO:0000313" key="2">
    <source>
        <dbReference type="EMBL" id="KAJ3202652.1"/>
    </source>
</evidence>
<reference evidence="2" key="1">
    <citation type="submission" date="2020-05" db="EMBL/GenBank/DDBJ databases">
        <title>Phylogenomic resolution of chytrid fungi.</title>
        <authorList>
            <person name="Stajich J.E."/>
            <person name="Amses K."/>
            <person name="Simmons R."/>
            <person name="Seto K."/>
            <person name="Myers J."/>
            <person name="Bonds A."/>
            <person name="Quandt C.A."/>
            <person name="Barry K."/>
            <person name="Liu P."/>
            <person name="Grigoriev I."/>
            <person name="Longcore J.E."/>
            <person name="James T.Y."/>
        </authorList>
    </citation>
    <scope>NUCLEOTIDE SEQUENCE</scope>
    <source>
        <strain evidence="2">JEL0476</strain>
    </source>
</reference>
<sequence>MKAWEYLIFEHLYIIKGKRINPLNKSFDPVKSEGWDDFISKPYIGQGCRFFRRDIRLWVSDSKVEVAKIFKNVSKAAVPPEVLLVLKQLLSFEQNYDKLEEIGLFERPPSDADLELEAERRLNLMKSFYNPEEEVWTDHEIVQLKRTGIAKKEVGTLKRKSELMLEDKRINKFQKSSSVSSNVSSSDTEDDDEEASEDDFIMEEDQISAEIRKLAGKENPQFALKESKKYLVENISQNCDEKNDRNKSGKSIAKNLKISNEADFTFKKLLQILPLPTLNNELEEKYTFYLQKKESPLLESKEDRQEVIFDEKDNCSLKLKTGDNLFIKREIIKKN</sequence>
<evidence type="ECO:0000256" key="1">
    <source>
        <dbReference type="SAM" id="MobiDB-lite"/>
    </source>
</evidence>
<evidence type="ECO:0000313" key="3">
    <source>
        <dbReference type="Proteomes" id="UP001211065"/>
    </source>
</evidence>
<name>A0AAD5XVU5_9FUNG</name>
<accession>A0AAD5XVU5</accession>